<evidence type="ECO:0000259" key="1">
    <source>
        <dbReference type="Pfam" id="PF04542"/>
    </source>
</evidence>
<protein>
    <recommendedName>
        <fullName evidence="1">RNA polymerase sigma-70 region 2 domain-containing protein</fullName>
    </recommendedName>
</protein>
<organism evidence="2">
    <name type="scientific">marine sediment metagenome</name>
    <dbReference type="NCBI Taxonomy" id="412755"/>
    <lineage>
        <taxon>unclassified sequences</taxon>
        <taxon>metagenomes</taxon>
        <taxon>ecological metagenomes</taxon>
    </lineage>
</organism>
<name>X1RVL2_9ZZZZ</name>
<proteinExistence type="predicted"/>
<gene>
    <name evidence="2" type="ORF">S12H4_23524</name>
</gene>
<evidence type="ECO:0000313" key="2">
    <source>
        <dbReference type="EMBL" id="GAI84812.1"/>
    </source>
</evidence>
<comment type="caution">
    <text evidence="2">The sequence shown here is derived from an EMBL/GenBank/DDBJ whole genome shotgun (WGS) entry which is preliminary data.</text>
</comment>
<dbReference type="Pfam" id="PF04542">
    <property type="entry name" value="Sigma70_r2"/>
    <property type="match status" value="1"/>
</dbReference>
<feature type="domain" description="RNA polymerase sigma-70 region 2" evidence="1">
    <location>
        <begin position="15"/>
        <end position="44"/>
    </location>
</feature>
<dbReference type="GO" id="GO:0003700">
    <property type="term" value="F:DNA-binding transcription factor activity"/>
    <property type="evidence" value="ECO:0007669"/>
    <property type="project" value="InterPro"/>
</dbReference>
<feature type="non-terminal residue" evidence="2">
    <location>
        <position position="1"/>
    </location>
</feature>
<accession>X1RVL2</accession>
<dbReference type="AlphaFoldDB" id="X1RVL2"/>
<dbReference type="InterPro" id="IPR007627">
    <property type="entry name" value="RNA_pol_sigma70_r2"/>
</dbReference>
<dbReference type="GO" id="GO:0006352">
    <property type="term" value="P:DNA-templated transcription initiation"/>
    <property type="evidence" value="ECO:0007669"/>
    <property type="project" value="InterPro"/>
</dbReference>
<dbReference type="EMBL" id="BARW01012516">
    <property type="protein sequence ID" value="GAI84812.1"/>
    <property type="molecule type" value="Genomic_DNA"/>
</dbReference>
<dbReference type="InterPro" id="IPR013325">
    <property type="entry name" value="RNA_pol_sigma_r2"/>
</dbReference>
<sequence length="68" mass="7919">DGIIKGEVKAFDKIFEIYNQKLYRFAKSILKNREDAKDVVQEVWSNSRSVGDIPLASSKPYFCPRRPR</sequence>
<dbReference type="SUPFAM" id="SSF88946">
    <property type="entry name" value="Sigma2 domain of RNA polymerase sigma factors"/>
    <property type="match status" value="1"/>
</dbReference>
<reference evidence="2" key="1">
    <citation type="journal article" date="2014" name="Front. Microbiol.">
        <title>High frequency of phylogenetically diverse reductive dehalogenase-homologous genes in deep subseafloor sedimentary metagenomes.</title>
        <authorList>
            <person name="Kawai M."/>
            <person name="Futagami T."/>
            <person name="Toyoda A."/>
            <person name="Takaki Y."/>
            <person name="Nishi S."/>
            <person name="Hori S."/>
            <person name="Arai W."/>
            <person name="Tsubouchi T."/>
            <person name="Morono Y."/>
            <person name="Uchiyama I."/>
            <person name="Ito T."/>
            <person name="Fujiyama A."/>
            <person name="Inagaki F."/>
            <person name="Takami H."/>
        </authorList>
    </citation>
    <scope>NUCLEOTIDE SEQUENCE</scope>
    <source>
        <strain evidence="2">Expedition CK06-06</strain>
    </source>
</reference>
<dbReference type="Gene3D" id="1.10.1740.10">
    <property type="match status" value="1"/>
</dbReference>